<dbReference type="RefSeq" id="WP_073071316.1">
    <property type="nucleotide sequence ID" value="NZ_FQXN01000001.1"/>
</dbReference>
<feature type="chain" id="PRO_5012883804" evidence="1">
    <location>
        <begin position="23"/>
        <end position="399"/>
    </location>
</feature>
<dbReference type="STRING" id="1123380.SAMN02745199_0274"/>
<sequence>MKKVTILFLSFLLFLTAFSIDANEHTYTIGVITFLSTETQAVFEDAKKVLEENLEYGNVLFINAATEATCDEYVNLYLSYNATDNVYKATYEDGDYLVSSIYSPEGYKSYKTFLMEIIYYPLEKLAIHRLKTKDFSGYLRLTYYPGVDEYGDYSNGLFLFITDRLAGNRNIAYIDIFSNKIKLLPVFGSSEYYPKFSPNSESILFQGSLHGFWNIYVMPFGDPNYSRKIKRISKGNFPAYSPEWYDENTVLYIQDTETGNVMIKKNIKTGQIQKVNTVGAMVFTPKVFNTEIYYTSLQGANFGIYKNVDGENYKVEDTFYNEHDPVIIDATHMIFTSNRDGLYRIWMKNLETGSVTCLTPDLNYDVFYPAYGDGILFFSVYEEGQEPDIYALKLNLDDM</sequence>
<evidence type="ECO:0000256" key="1">
    <source>
        <dbReference type="SAM" id="SignalP"/>
    </source>
</evidence>
<dbReference type="AlphaFoldDB" id="A0A1M5R2L4"/>
<feature type="signal peptide" evidence="1">
    <location>
        <begin position="1"/>
        <end position="22"/>
    </location>
</feature>
<accession>A0A1M5R2L4</accession>
<dbReference type="EMBL" id="FQXN01000001">
    <property type="protein sequence ID" value="SHH20023.1"/>
    <property type="molecule type" value="Genomic_DNA"/>
</dbReference>
<organism evidence="2 3">
    <name type="scientific">Thermosipho atlanticus DSM 15807</name>
    <dbReference type="NCBI Taxonomy" id="1123380"/>
    <lineage>
        <taxon>Bacteria</taxon>
        <taxon>Thermotogati</taxon>
        <taxon>Thermotogota</taxon>
        <taxon>Thermotogae</taxon>
        <taxon>Thermotogales</taxon>
        <taxon>Fervidobacteriaceae</taxon>
        <taxon>Thermosipho</taxon>
    </lineage>
</organism>
<dbReference type="PANTHER" id="PTHR36842:SF1">
    <property type="entry name" value="PROTEIN TOLB"/>
    <property type="match status" value="1"/>
</dbReference>
<keyword evidence="3" id="KW-1185">Reference proteome</keyword>
<dbReference type="PANTHER" id="PTHR36842">
    <property type="entry name" value="PROTEIN TOLB HOMOLOG"/>
    <property type="match status" value="1"/>
</dbReference>
<evidence type="ECO:0000313" key="3">
    <source>
        <dbReference type="Proteomes" id="UP000242592"/>
    </source>
</evidence>
<name>A0A1M5R2L4_9BACT</name>
<gene>
    <name evidence="2" type="ORF">SAMN02745199_0274</name>
</gene>
<proteinExistence type="predicted"/>
<dbReference type="SUPFAM" id="SSF69304">
    <property type="entry name" value="Tricorn protease N-terminal domain"/>
    <property type="match status" value="1"/>
</dbReference>
<dbReference type="InterPro" id="IPR011042">
    <property type="entry name" value="6-blade_b-propeller_TolB-like"/>
</dbReference>
<dbReference type="OrthoDB" id="42683at2"/>
<dbReference type="Proteomes" id="UP000242592">
    <property type="component" value="Unassembled WGS sequence"/>
</dbReference>
<reference evidence="3" key="1">
    <citation type="submission" date="2016-11" db="EMBL/GenBank/DDBJ databases">
        <authorList>
            <person name="Varghese N."/>
            <person name="Submissions S."/>
        </authorList>
    </citation>
    <scope>NUCLEOTIDE SEQUENCE [LARGE SCALE GENOMIC DNA]</scope>
    <source>
        <strain evidence="3">DSM 15807</strain>
    </source>
</reference>
<keyword evidence="1" id="KW-0732">Signal</keyword>
<evidence type="ECO:0000313" key="2">
    <source>
        <dbReference type="EMBL" id="SHH20023.1"/>
    </source>
</evidence>
<dbReference type="Gene3D" id="2.120.10.30">
    <property type="entry name" value="TolB, C-terminal domain"/>
    <property type="match status" value="1"/>
</dbReference>
<protein>
    <submittedName>
        <fullName evidence="2">TolB protein</fullName>
    </submittedName>
</protein>